<dbReference type="InterPro" id="IPR053836">
    <property type="entry name" value="Arc1-like_N"/>
</dbReference>
<dbReference type="GO" id="GO:0005737">
    <property type="term" value="C:cytoplasm"/>
    <property type="evidence" value="ECO:0007669"/>
    <property type="project" value="TreeGrafter"/>
</dbReference>
<feature type="transmembrane region" description="Helical" evidence="1">
    <location>
        <begin position="36"/>
        <end position="58"/>
    </location>
</feature>
<dbReference type="SUPFAM" id="SSF47616">
    <property type="entry name" value="GST C-terminal domain-like"/>
    <property type="match status" value="1"/>
</dbReference>
<keyword evidence="1" id="KW-0472">Membrane</keyword>
<feature type="domain" description="GST C-terminal" evidence="2">
    <location>
        <begin position="1"/>
        <end position="100"/>
    </location>
</feature>
<dbReference type="AlphaFoldDB" id="A0AAD9N7M4"/>
<evidence type="ECO:0000313" key="4">
    <source>
        <dbReference type="Proteomes" id="UP001208570"/>
    </source>
</evidence>
<dbReference type="PROSITE" id="PS50405">
    <property type="entry name" value="GST_CTER"/>
    <property type="match status" value="1"/>
</dbReference>
<dbReference type="PANTHER" id="PTHR44490:SF1">
    <property type="entry name" value="EUKARYOTIC TRANSLATION ELONGATION FACTOR 1 EPSILON-1"/>
    <property type="match status" value="1"/>
</dbReference>
<dbReference type="GO" id="GO:0005634">
    <property type="term" value="C:nucleus"/>
    <property type="evidence" value="ECO:0007669"/>
    <property type="project" value="TreeGrafter"/>
</dbReference>
<dbReference type="Gene3D" id="1.20.1050.10">
    <property type="match status" value="1"/>
</dbReference>
<dbReference type="Pfam" id="PF21972">
    <property type="entry name" value="Arc1p_N_like"/>
    <property type="match status" value="1"/>
</dbReference>
<dbReference type="InterPro" id="IPR036282">
    <property type="entry name" value="Glutathione-S-Trfase_C_sf"/>
</dbReference>
<keyword evidence="1" id="KW-0812">Transmembrane</keyword>
<keyword evidence="1" id="KW-1133">Transmembrane helix</keyword>
<dbReference type="EMBL" id="JAODUP010000145">
    <property type="protein sequence ID" value="KAK2159850.1"/>
    <property type="molecule type" value="Genomic_DNA"/>
</dbReference>
<organism evidence="3 4">
    <name type="scientific">Paralvinella palmiformis</name>
    <dbReference type="NCBI Taxonomy" id="53620"/>
    <lineage>
        <taxon>Eukaryota</taxon>
        <taxon>Metazoa</taxon>
        <taxon>Spiralia</taxon>
        <taxon>Lophotrochozoa</taxon>
        <taxon>Annelida</taxon>
        <taxon>Polychaeta</taxon>
        <taxon>Sedentaria</taxon>
        <taxon>Canalipalpata</taxon>
        <taxon>Terebellida</taxon>
        <taxon>Terebelliformia</taxon>
        <taxon>Alvinellidae</taxon>
        <taxon>Paralvinella</taxon>
    </lineage>
</organism>
<dbReference type="PANTHER" id="PTHR44490">
    <property type="entry name" value="EUKARYOTIC TRANSLATION ELONGATION FACTOR 1 EPSILON-1"/>
    <property type="match status" value="1"/>
</dbReference>
<evidence type="ECO:0000256" key="1">
    <source>
        <dbReference type="SAM" id="Phobius"/>
    </source>
</evidence>
<dbReference type="InterPro" id="IPR042450">
    <property type="entry name" value="EEF1E1"/>
</dbReference>
<dbReference type="GO" id="GO:0043517">
    <property type="term" value="P:positive regulation of DNA damage response, signal transduction by p53 class mediator"/>
    <property type="evidence" value="ECO:0007669"/>
    <property type="project" value="InterPro"/>
</dbReference>
<dbReference type="GO" id="GO:0017101">
    <property type="term" value="C:aminoacyl-tRNA synthetase multienzyme complex"/>
    <property type="evidence" value="ECO:0007669"/>
    <property type="project" value="InterPro"/>
</dbReference>
<keyword evidence="4" id="KW-1185">Reference proteome</keyword>
<protein>
    <recommendedName>
        <fullName evidence="2">GST C-terminal domain-containing protein</fullName>
    </recommendedName>
</protein>
<gene>
    <name evidence="3" type="ORF">LSH36_145g07010</name>
</gene>
<dbReference type="Proteomes" id="UP001208570">
    <property type="component" value="Unassembled WGS sequence"/>
</dbReference>
<reference evidence="3" key="1">
    <citation type="journal article" date="2023" name="Mol. Biol. Evol.">
        <title>Third-Generation Sequencing Reveals the Adaptive Role of the Epigenome in Three Deep-Sea Polychaetes.</title>
        <authorList>
            <person name="Perez M."/>
            <person name="Aroh O."/>
            <person name="Sun Y."/>
            <person name="Lan Y."/>
            <person name="Juniper S.K."/>
            <person name="Young C.R."/>
            <person name="Angers B."/>
            <person name="Qian P.Y."/>
        </authorList>
    </citation>
    <scope>NUCLEOTIDE SEQUENCE</scope>
    <source>
        <strain evidence="3">P08H-3</strain>
    </source>
</reference>
<name>A0AAD9N7M4_9ANNE</name>
<evidence type="ECO:0000313" key="3">
    <source>
        <dbReference type="EMBL" id="KAK2159850.1"/>
    </source>
</evidence>
<sequence>MADEIKKLSAFLRVSIGNITTDKESKELDTYLSDRVYLVGFYCTIADVVLFLGLYSIISEMSFYDKQKHLHLSRWFDQVQHQPGILQNSKKVYFQRNMIYSTSSCH</sequence>
<evidence type="ECO:0000259" key="2">
    <source>
        <dbReference type="PROSITE" id="PS50405"/>
    </source>
</evidence>
<accession>A0AAD9N7M4</accession>
<proteinExistence type="predicted"/>
<comment type="caution">
    <text evidence="3">The sequence shown here is derived from an EMBL/GenBank/DDBJ whole genome shotgun (WGS) entry which is preliminary data.</text>
</comment>
<dbReference type="InterPro" id="IPR010987">
    <property type="entry name" value="Glutathione-S-Trfase_C-like"/>
</dbReference>